<sequence>MMKTEQAGREPGTIIRQAFIADKPVMPSTAEHEKLVRKSADPSSSTRNNRYPVPSFFEQRLQRAE</sequence>
<feature type="region of interest" description="Disordered" evidence="1">
    <location>
        <begin position="1"/>
        <end position="65"/>
    </location>
</feature>
<dbReference type="RefSeq" id="WP_279296978.1">
    <property type="nucleotide sequence ID" value="NZ_JAOTIF010000006.1"/>
</dbReference>
<dbReference type="AlphaFoldDB" id="A0A9X2XVG9"/>
<feature type="compositionally biased region" description="Basic and acidic residues" evidence="1">
    <location>
        <begin position="30"/>
        <end position="40"/>
    </location>
</feature>
<name>A0A9X2XVG9_9BACT</name>
<reference evidence="2" key="1">
    <citation type="submission" date="2022-09" db="EMBL/GenBank/DDBJ databases">
        <authorList>
            <person name="Yuan C."/>
            <person name="Ke Z."/>
        </authorList>
    </citation>
    <scope>NUCLEOTIDE SEQUENCE</scope>
    <source>
        <strain evidence="2">LB-8</strain>
    </source>
</reference>
<accession>A0A9X2XVG9</accession>
<gene>
    <name evidence="2" type="ORF">OCK74_10440</name>
</gene>
<dbReference type="EMBL" id="JAOTIF010000006">
    <property type="protein sequence ID" value="MCU7549535.1"/>
    <property type="molecule type" value="Genomic_DNA"/>
</dbReference>
<comment type="caution">
    <text evidence="2">The sequence shown here is derived from an EMBL/GenBank/DDBJ whole genome shotgun (WGS) entry which is preliminary data.</text>
</comment>
<organism evidence="2 3">
    <name type="scientific">Paraflavisolibacter caeni</name>
    <dbReference type="NCBI Taxonomy" id="2982496"/>
    <lineage>
        <taxon>Bacteria</taxon>
        <taxon>Pseudomonadati</taxon>
        <taxon>Bacteroidota</taxon>
        <taxon>Chitinophagia</taxon>
        <taxon>Chitinophagales</taxon>
        <taxon>Chitinophagaceae</taxon>
        <taxon>Paraflavisolibacter</taxon>
    </lineage>
</organism>
<keyword evidence="3" id="KW-1185">Reference proteome</keyword>
<proteinExistence type="predicted"/>
<evidence type="ECO:0000313" key="3">
    <source>
        <dbReference type="Proteomes" id="UP001155483"/>
    </source>
</evidence>
<reference evidence="2" key="2">
    <citation type="submission" date="2023-04" db="EMBL/GenBank/DDBJ databases">
        <title>Paracnuella aquatica gen. nov., sp. nov., a member of the family Chitinophagaceae isolated from a hot spring.</title>
        <authorList>
            <person name="Wang C."/>
        </authorList>
    </citation>
    <scope>NUCLEOTIDE SEQUENCE</scope>
    <source>
        <strain evidence="2">LB-8</strain>
    </source>
</reference>
<evidence type="ECO:0000313" key="2">
    <source>
        <dbReference type="EMBL" id="MCU7549535.1"/>
    </source>
</evidence>
<protein>
    <submittedName>
        <fullName evidence="2">Uncharacterized protein</fullName>
    </submittedName>
</protein>
<dbReference type="Proteomes" id="UP001155483">
    <property type="component" value="Unassembled WGS sequence"/>
</dbReference>
<evidence type="ECO:0000256" key="1">
    <source>
        <dbReference type="SAM" id="MobiDB-lite"/>
    </source>
</evidence>